<dbReference type="Gene3D" id="1.20.120.160">
    <property type="entry name" value="HPT domain"/>
    <property type="match status" value="3"/>
</dbReference>
<feature type="modified residue" description="Phosphohistidine" evidence="7">
    <location>
        <position position="826"/>
    </location>
</feature>
<evidence type="ECO:0000259" key="11">
    <source>
        <dbReference type="PROSITE" id="PS50110"/>
    </source>
</evidence>
<dbReference type="EMBL" id="CAJZAG010000008">
    <property type="protein sequence ID" value="CAG9179403.1"/>
    <property type="molecule type" value="Genomic_DNA"/>
</dbReference>
<evidence type="ECO:0000256" key="8">
    <source>
        <dbReference type="PROSITE-ProRule" id="PRU00169"/>
    </source>
</evidence>
<dbReference type="SUPFAM" id="SSF47226">
    <property type="entry name" value="Histidine-containing phosphotransfer domain, HPT domain"/>
    <property type="match status" value="4"/>
</dbReference>
<dbReference type="PRINTS" id="PR00344">
    <property type="entry name" value="BCTRLSENSOR"/>
</dbReference>
<dbReference type="Gene3D" id="3.40.50.2300">
    <property type="match status" value="1"/>
</dbReference>
<dbReference type="PROSITE" id="PS50109">
    <property type="entry name" value="HIS_KIN"/>
    <property type="match status" value="1"/>
</dbReference>
<dbReference type="InterPro" id="IPR036061">
    <property type="entry name" value="CheW-like_dom_sf"/>
</dbReference>
<dbReference type="InterPro" id="IPR058661">
    <property type="entry name" value="FimL_2nd"/>
</dbReference>
<dbReference type="CDD" id="cd00088">
    <property type="entry name" value="HPT"/>
    <property type="match status" value="3"/>
</dbReference>
<organism evidence="14 15">
    <name type="scientific">Cupriavidus pampae</name>
    <dbReference type="NCBI Taxonomy" id="659251"/>
    <lineage>
        <taxon>Bacteria</taxon>
        <taxon>Pseudomonadati</taxon>
        <taxon>Pseudomonadota</taxon>
        <taxon>Betaproteobacteria</taxon>
        <taxon>Burkholderiales</taxon>
        <taxon>Burkholderiaceae</taxon>
        <taxon>Cupriavidus</taxon>
    </lineage>
</organism>
<dbReference type="Proteomes" id="UP000706525">
    <property type="component" value="Unassembled WGS sequence"/>
</dbReference>
<dbReference type="SMART" id="SM01231">
    <property type="entry name" value="H-kinase_dim"/>
    <property type="match status" value="1"/>
</dbReference>
<dbReference type="InterPro" id="IPR003594">
    <property type="entry name" value="HATPase_dom"/>
</dbReference>
<feature type="modified residue" description="Phosphohistidine" evidence="7">
    <location>
        <position position="1308"/>
    </location>
</feature>
<dbReference type="InterPro" id="IPR008207">
    <property type="entry name" value="Sig_transdc_His_kin_Hpt_dom"/>
</dbReference>
<dbReference type="PROSITE" id="PS50894">
    <property type="entry name" value="HPT"/>
    <property type="match status" value="3"/>
</dbReference>
<keyword evidence="5 14" id="KW-0418">Kinase</keyword>
<dbReference type="PANTHER" id="PTHR43395:SF8">
    <property type="entry name" value="HISTIDINE KINASE"/>
    <property type="match status" value="1"/>
</dbReference>
<evidence type="ECO:0000313" key="15">
    <source>
        <dbReference type="Proteomes" id="UP000706525"/>
    </source>
</evidence>
<feature type="modified residue" description="4-aspartylphosphate" evidence="8">
    <location>
        <position position="1981"/>
    </location>
</feature>
<feature type="domain" description="Histidine kinase" evidence="10">
    <location>
        <begin position="1552"/>
        <end position="1756"/>
    </location>
</feature>
<sequence length="2065" mass="220700">MSLNSTLQSEQSDPSDQIGHSDVAMLSTYATAADVDNDGGAAVVAQRDLSSLAWLAPSLRSALDDAASELGHYMDEVRQTPEALGARDTTSLRLAGQQLHQAAGAVHIVGLRGVDVYCQALRRLLEAIDAGTVPASAEALVVFRHGVQALAEYVDDLMAGDAEDPLRLFRPYADALALMKEDRIHPGDLWVEELQMLPGMVLPTRSANAVTRARQRFEAALLRALRLPTPCQDASLLRETWLPLQSALDEVRNHEQDSRRSSDHPDRGIWHVLALVFRCLGHGLLPSDLLAKRFAARAHLLLRQYLQGQIRVPQALLNDAIFLLVSTGLMPDPTPDGSTPAMQASLEVLRLDIARCLQAFRIDAAHAAARADFRLRYYGWLDPIDSQNLQQAAGAIERAAGAEQADWELALASLAEAAMPLAQPALQQLIATAAAQGEDARAARARNRIDEDDLSGHALGPAGLVLFLSRALAMPWRVHGNSGHLSAATFATRCEALTACLEDADAVAPDWLAEMVEVAHAQALRADAVTQLRAQLDSGESWLDTYDRNAANPAGPGAPAVSSALNDAIGAFGGLQATLERLQGSVAMPAGIDAEADAARTAMGIVRERLDALAELGGATTAEIRLERLSAIAADLGAVHAFVDTLEFGRGKRDADPLADVESMLAGGDAGFDGSAHGALNPLAAARAAAVDAIRVGAGADSTEVARLRAALQVVSDQAAIDDDAALRKQAHDATTQLHAWLAGSESAAERLVVALAEALPVATPAGEAKAIAPMPTDAAAIDAELLEIFLAEAEEVLGNLALDLPGGVEAFRNADVLSRVRRAFHTLKGSSRMVGLMRYGEAAWAIEQVMNLWIAEAREPVPALLALLERAHGLLRDWALALQRDPASLRDITSLIEDAQNLREPPQGASHASAAEPMSLDDLLAAHALPATTGIDPLAKANEVVAEPSATIVIAPFNEAGDAIGEIDSEADSETGSETGSEPGSDEVAVTATATDDTNVLPFRLPDALSNEDDHYKVIGPIRIGLALYNVYLQEADDLLRQFATDLSEWRLSGYPSPSDLSLRVAHTLQGSASTVGLEPVREIAGALERLLLLLGNHPVVMHPGDFRLLEQAVERLRGMLHQFAAGVWPDAEPALCRGLDEFGERALVRPRVNLPPPQISTGNESSVAQLFEQLPQASVLPLVGESSLPVTGLAQTHDALPVVDVAAPHLTPVTELPPVHDAVVLTLPTPFGRAPFARDADGVVEVHIPEPEDDPSLDAALLEPALVEIFLEEAHGSVPELGKLLRTWEASPEETQHGGLMLRALHTLKGSARMAGAMSLGQAAHEMEALVETAVRGQRIEPDLFRRLYAWYDRTLAHVDALQNGRLLRADDADVVNGLVDAPAAAETRPADAAANVAEAATSALVPATTVAPIAQITQLSQSAQVDGERQRAMVRVQARALDTLINDAGEVGATRARLDSELDALRSYLGELNDNVARLRGQLREIEIQAETQLASRIADQQQNQEFDPLEFDRFTRFQELTRMMAESVNDVATVEQNLQRGFDRASGDLAAQARLTRGLQRGLMQARMVQFDALAERLYRVARQAAGETGKEVRLLIKGGTVEIDRSVLDRMAGPIEHLIRNAVVHGIEAASVRQSAGKPATGSLSLEVQQEGNEVVLHFSDDGGGLDLARIRSRAVERELLTHDDDASDARLTEMIFAPGFSTADAVSELAGRGVGMDVVRAETVALGGRINLSTESGRGTRFTVHLPLTTAITQVLLISVGNRLYAMPSGMVDQVHQLRAQPLLEAYNAGSYAAAGGDVPFFYFGTLLEESAAIASGRKYSPLVVVRSGADRVAVHVDEVVGNREVVVKHIGPHLARLEGIAGATTLGDGEIVLIYNPVVLAQRFVRERGDQASPLPAPVETIGAVAELGRAGDATPVPGLATRPTVMVVDDSLTVRKASQRLLSRAGYQVVLARDGVDALRQLQEVMPDAMMVDIEMPNMDGFDLTRNVRADDRTRHMPIIMITSRTAEKHRSYAMEIGVDVYLGKPFNEDELLHTLHERIGERAAGTAGSVAQMLGE</sequence>
<dbReference type="InterPro" id="IPR001789">
    <property type="entry name" value="Sig_transdc_resp-reg_receiver"/>
</dbReference>
<dbReference type="InterPro" id="IPR002545">
    <property type="entry name" value="CheW-lke_dom"/>
</dbReference>
<evidence type="ECO:0000259" key="10">
    <source>
        <dbReference type="PROSITE" id="PS50109"/>
    </source>
</evidence>
<dbReference type="InterPro" id="IPR036890">
    <property type="entry name" value="HATPase_C_sf"/>
</dbReference>
<dbReference type="Pfam" id="PF00072">
    <property type="entry name" value="Response_reg"/>
    <property type="match status" value="1"/>
</dbReference>
<feature type="domain" description="Response regulatory" evidence="11">
    <location>
        <begin position="1932"/>
        <end position="2048"/>
    </location>
</feature>
<dbReference type="PANTHER" id="PTHR43395">
    <property type="entry name" value="SENSOR HISTIDINE KINASE CHEA"/>
    <property type="match status" value="1"/>
</dbReference>
<dbReference type="SUPFAM" id="SSF52172">
    <property type="entry name" value="CheY-like"/>
    <property type="match status" value="1"/>
</dbReference>
<dbReference type="Pfam" id="PF01584">
    <property type="entry name" value="CheW"/>
    <property type="match status" value="1"/>
</dbReference>
<evidence type="ECO:0000256" key="9">
    <source>
        <dbReference type="SAM" id="Coils"/>
    </source>
</evidence>
<evidence type="ECO:0000256" key="5">
    <source>
        <dbReference type="ARBA" id="ARBA00022777"/>
    </source>
</evidence>
<dbReference type="InterPro" id="IPR004358">
    <property type="entry name" value="Sig_transdc_His_kin-like_C"/>
</dbReference>
<feature type="domain" description="HPt" evidence="13">
    <location>
        <begin position="779"/>
        <end position="879"/>
    </location>
</feature>
<dbReference type="InterPro" id="IPR004105">
    <property type="entry name" value="CheA-like_dim"/>
</dbReference>
<evidence type="ECO:0000256" key="1">
    <source>
        <dbReference type="ARBA" id="ARBA00000085"/>
    </source>
</evidence>
<feature type="domain" description="HPt" evidence="13">
    <location>
        <begin position="1022"/>
        <end position="1125"/>
    </location>
</feature>
<dbReference type="SMART" id="SM00448">
    <property type="entry name" value="REC"/>
    <property type="match status" value="1"/>
</dbReference>
<dbReference type="InterPro" id="IPR011006">
    <property type="entry name" value="CheY-like_superfamily"/>
</dbReference>
<keyword evidence="3 8" id="KW-0597">Phosphoprotein</keyword>
<reference evidence="14 15" key="1">
    <citation type="submission" date="2021-08" db="EMBL/GenBank/DDBJ databases">
        <authorList>
            <person name="Peeters C."/>
        </authorList>
    </citation>
    <scope>NUCLEOTIDE SEQUENCE [LARGE SCALE GENOMIC DNA]</scope>
    <source>
        <strain evidence="14 15">LMG 32289</strain>
    </source>
</reference>
<evidence type="ECO:0000256" key="3">
    <source>
        <dbReference type="ARBA" id="ARBA00022553"/>
    </source>
</evidence>
<keyword evidence="4 14" id="KW-0808">Transferase</keyword>
<evidence type="ECO:0000256" key="4">
    <source>
        <dbReference type="ARBA" id="ARBA00022679"/>
    </source>
</evidence>
<dbReference type="PROSITE" id="PS50110">
    <property type="entry name" value="RESPONSE_REGULATORY"/>
    <property type="match status" value="1"/>
</dbReference>
<keyword evidence="15" id="KW-1185">Reference proteome</keyword>
<evidence type="ECO:0000256" key="7">
    <source>
        <dbReference type="PROSITE-ProRule" id="PRU00110"/>
    </source>
</evidence>
<dbReference type="Pfam" id="PF01627">
    <property type="entry name" value="Hpt"/>
    <property type="match status" value="3"/>
</dbReference>
<feature type="coiled-coil region" evidence="9">
    <location>
        <begin position="1465"/>
        <end position="1492"/>
    </location>
</feature>
<dbReference type="GO" id="GO:0004673">
    <property type="term" value="F:protein histidine kinase activity"/>
    <property type="evidence" value="ECO:0007669"/>
    <property type="project" value="UniProtKB-EC"/>
</dbReference>
<dbReference type="EC" id="2.7.13.3" evidence="2"/>
<dbReference type="InterPro" id="IPR051315">
    <property type="entry name" value="Bact_Chemotaxis_CheA"/>
</dbReference>
<evidence type="ECO:0000259" key="12">
    <source>
        <dbReference type="PROSITE" id="PS50851"/>
    </source>
</evidence>
<evidence type="ECO:0000259" key="13">
    <source>
        <dbReference type="PROSITE" id="PS50894"/>
    </source>
</evidence>
<evidence type="ECO:0000256" key="6">
    <source>
        <dbReference type="ARBA" id="ARBA00023012"/>
    </source>
</evidence>
<dbReference type="SUPFAM" id="SSF55874">
    <property type="entry name" value="ATPase domain of HSP90 chaperone/DNA topoisomerase II/histidine kinase"/>
    <property type="match status" value="1"/>
</dbReference>
<dbReference type="Gene3D" id="2.30.30.40">
    <property type="entry name" value="SH3 Domains"/>
    <property type="match status" value="1"/>
</dbReference>
<feature type="domain" description="HPt" evidence="13">
    <location>
        <begin position="1261"/>
        <end position="1364"/>
    </location>
</feature>
<dbReference type="SMART" id="SM00073">
    <property type="entry name" value="HPT"/>
    <property type="match status" value="3"/>
</dbReference>
<protein>
    <recommendedName>
        <fullName evidence="2">histidine kinase</fullName>
        <ecNumber evidence="2">2.7.13.3</ecNumber>
    </recommendedName>
</protein>
<keyword evidence="9" id="KW-0175">Coiled coil</keyword>
<feature type="modified residue" description="Phosphohistidine" evidence="7">
    <location>
        <position position="1068"/>
    </location>
</feature>
<evidence type="ECO:0000256" key="2">
    <source>
        <dbReference type="ARBA" id="ARBA00012438"/>
    </source>
</evidence>
<dbReference type="Pfam" id="PF26379">
    <property type="entry name" value="FimL_2nd"/>
    <property type="match status" value="1"/>
</dbReference>
<dbReference type="SMART" id="SM00260">
    <property type="entry name" value="CheW"/>
    <property type="match status" value="1"/>
</dbReference>
<dbReference type="Pfam" id="PF02518">
    <property type="entry name" value="HATPase_c"/>
    <property type="match status" value="1"/>
</dbReference>
<dbReference type="RefSeq" id="WP_223991973.1">
    <property type="nucleotide sequence ID" value="NZ_CAJZAG010000008.1"/>
</dbReference>
<gene>
    <name evidence="14" type="primary">rcsC_10</name>
    <name evidence="14" type="ORF">LMG32289_04347</name>
</gene>
<keyword evidence="6" id="KW-0902">Two-component regulatory system</keyword>
<dbReference type="CDD" id="cd17546">
    <property type="entry name" value="REC_hyHK_CKI1_RcsC-like"/>
    <property type="match status" value="1"/>
</dbReference>
<comment type="caution">
    <text evidence="14">The sequence shown here is derived from an EMBL/GenBank/DDBJ whole genome shotgun (WGS) entry which is preliminary data.</text>
</comment>
<accession>A0ABN7Z1W5</accession>
<dbReference type="SUPFAM" id="SSF50341">
    <property type="entry name" value="CheW-like"/>
    <property type="match status" value="1"/>
</dbReference>
<comment type="catalytic activity">
    <reaction evidence="1">
        <text>ATP + protein L-histidine = ADP + protein N-phospho-L-histidine.</text>
        <dbReference type="EC" id="2.7.13.3"/>
    </reaction>
</comment>
<dbReference type="Gene3D" id="3.30.565.10">
    <property type="entry name" value="Histidine kinase-like ATPase, C-terminal domain"/>
    <property type="match status" value="1"/>
</dbReference>
<evidence type="ECO:0000313" key="14">
    <source>
        <dbReference type="EMBL" id="CAG9179403.1"/>
    </source>
</evidence>
<dbReference type="InterPro" id="IPR036641">
    <property type="entry name" value="HPT_dom_sf"/>
</dbReference>
<feature type="domain" description="CheW-like" evidence="12">
    <location>
        <begin position="1758"/>
        <end position="1893"/>
    </location>
</feature>
<dbReference type="PROSITE" id="PS50851">
    <property type="entry name" value="CHEW"/>
    <property type="match status" value="1"/>
</dbReference>
<proteinExistence type="predicted"/>
<name>A0ABN7Z1W5_9BURK</name>
<dbReference type="SMART" id="SM00387">
    <property type="entry name" value="HATPase_c"/>
    <property type="match status" value="1"/>
</dbReference>
<dbReference type="InterPro" id="IPR005467">
    <property type="entry name" value="His_kinase_dom"/>
</dbReference>